<evidence type="ECO:0000256" key="3">
    <source>
        <dbReference type="ARBA" id="ARBA00004953"/>
    </source>
</evidence>
<evidence type="ECO:0000259" key="10">
    <source>
        <dbReference type="Pfam" id="PF00155"/>
    </source>
</evidence>
<dbReference type="GO" id="GO:0030170">
    <property type="term" value="F:pyridoxal phosphate binding"/>
    <property type="evidence" value="ECO:0007669"/>
    <property type="project" value="InterPro"/>
</dbReference>
<dbReference type="InterPro" id="IPR015424">
    <property type="entry name" value="PyrdxlP-dep_Trfase"/>
</dbReference>
<keyword evidence="5" id="KW-0169">Cobalamin biosynthesis</keyword>
<feature type="domain" description="Aminotransferase class I/classII large" evidence="10">
    <location>
        <begin position="35"/>
        <end position="332"/>
    </location>
</feature>
<evidence type="ECO:0000256" key="2">
    <source>
        <dbReference type="ARBA" id="ARBA00003444"/>
    </source>
</evidence>
<comment type="function">
    <text evidence="2">Decarboxylates L-threonine-O-3-phosphate to yield (R)-1-amino-2-propanol O-2-phosphate, the precursor for the linkage between the nucleotide loop and the corrin ring in cobalamin.</text>
</comment>
<evidence type="ECO:0000256" key="8">
    <source>
        <dbReference type="ARBA" id="ARBA00029996"/>
    </source>
</evidence>
<gene>
    <name evidence="11" type="ORF">BXY39_1373</name>
</gene>
<evidence type="ECO:0000256" key="5">
    <source>
        <dbReference type="ARBA" id="ARBA00022573"/>
    </source>
</evidence>
<dbReference type="EC" id="4.1.1.81" evidence="4"/>
<dbReference type="SUPFAM" id="SSF53383">
    <property type="entry name" value="PLP-dependent transferases"/>
    <property type="match status" value="1"/>
</dbReference>
<evidence type="ECO:0000256" key="1">
    <source>
        <dbReference type="ARBA" id="ARBA00001933"/>
    </source>
</evidence>
<dbReference type="NCBIfam" id="TIGR01140">
    <property type="entry name" value="L_thr_O3P_dcar"/>
    <property type="match status" value="1"/>
</dbReference>
<evidence type="ECO:0000313" key="12">
    <source>
        <dbReference type="Proteomes" id="UP000271227"/>
    </source>
</evidence>
<comment type="caution">
    <text evidence="11">The sequence shown here is derived from an EMBL/GenBank/DDBJ whole genome shotgun (WGS) entry which is preliminary data.</text>
</comment>
<proteinExistence type="predicted"/>
<dbReference type="PANTHER" id="PTHR42885:SF1">
    <property type="entry name" value="THREONINE-PHOSPHATE DECARBOXYLASE"/>
    <property type="match status" value="1"/>
</dbReference>
<dbReference type="Pfam" id="PF00155">
    <property type="entry name" value="Aminotran_1_2"/>
    <property type="match status" value="1"/>
</dbReference>
<evidence type="ECO:0000256" key="6">
    <source>
        <dbReference type="ARBA" id="ARBA00022898"/>
    </source>
</evidence>
<evidence type="ECO:0000313" key="11">
    <source>
        <dbReference type="EMBL" id="RMB08734.1"/>
    </source>
</evidence>
<dbReference type="InParanoid" id="A0A3M0CGK7"/>
<dbReference type="InterPro" id="IPR004839">
    <property type="entry name" value="Aminotransferase_I/II_large"/>
</dbReference>
<keyword evidence="12" id="KW-1185">Reference proteome</keyword>
<dbReference type="Gene3D" id="3.90.1150.10">
    <property type="entry name" value="Aspartate Aminotransferase, domain 1"/>
    <property type="match status" value="1"/>
</dbReference>
<accession>A0A3M0CGK7</accession>
<keyword evidence="7" id="KW-0456">Lyase</keyword>
<dbReference type="CDD" id="cd00609">
    <property type="entry name" value="AAT_like"/>
    <property type="match status" value="1"/>
</dbReference>
<dbReference type="UniPathway" id="UPA00148"/>
<evidence type="ECO:0000256" key="4">
    <source>
        <dbReference type="ARBA" id="ARBA00012285"/>
    </source>
</evidence>
<dbReference type="InterPro" id="IPR015422">
    <property type="entry name" value="PyrdxlP-dep_Trfase_small"/>
</dbReference>
<dbReference type="InterPro" id="IPR015421">
    <property type="entry name" value="PyrdxlP-dep_Trfase_major"/>
</dbReference>
<reference evidence="11 12" key="1">
    <citation type="submission" date="2018-10" db="EMBL/GenBank/DDBJ databases">
        <title>Genomic Encyclopedia of Archaeal and Bacterial Type Strains, Phase II (KMG-II): from individual species to whole genera.</title>
        <authorList>
            <person name="Goeker M."/>
        </authorList>
    </citation>
    <scope>NUCLEOTIDE SEQUENCE [LARGE SCALE GENOMIC DNA]</scope>
    <source>
        <strain evidence="11 12">DSM 25217</strain>
    </source>
</reference>
<name>A0A3M0CGK7_9PROT</name>
<organism evidence="11 12">
    <name type="scientific">Eilatimonas milleporae</name>
    <dbReference type="NCBI Taxonomy" id="911205"/>
    <lineage>
        <taxon>Bacteria</taxon>
        <taxon>Pseudomonadati</taxon>
        <taxon>Pseudomonadota</taxon>
        <taxon>Alphaproteobacteria</taxon>
        <taxon>Kordiimonadales</taxon>
        <taxon>Kordiimonadaceae</taxon>
        <taxon>Eilatimonas</taxon>
    </lineage>
</organism>
<evidence type="ECO:0000256" key="7">
    <source>
        <dbReference type="ARBA" id="ARBA00023239"/>
    </source>
</evidence>
<dbReference type="Proteomes" id="UP000271227">
    <property type="component" value="Unassembled WGS sequence"/>
</dbReference>
<dbReference type="InterPro" id="IPR005860">
    <property type="entry name" value="CobD"/>
</dbReference>
<comment type="pathway">
    <text evidence="3">Cofactor biosynthesis; adenosylcobalamin biosynthesis.</text>
</comment>
<evidence type="ECO:0000256" key="9">
    <source>
        <dbReference type="ARBA" id="ARBA00048531"/>
    </source>
</evidence>
<dbReference type="Gene3D" id="3.40.640.10">
    <property type="entry name" value="Type I PLP-dependent aspartate aminotransferase-like (Major domain)"/>
    <property type="match status" value="1"/>
</dbReference>
<dbReference type="GO" id="GO:0048472">
    <property type="term" value="F:threonine-phosphate decarboxylase activity"/>
    <property type="evidence" value="ECO:0007669"/>
    <property type="project" value="UniProtKB-EC"/>
</dbReference>
<dbReference type="GO" id="GO:0009236">
    <property type="term" value="P:cobalamin biosynthetic process"/>
    <property type="evidence" value="ECO:0007669"/>
    <property type="project" value="UniProtKB-UniPathway"/>
</dbReference>
<dbReference type="EMBL" id="REFR01000010">
    <property type="protein sequence ID" value="RMB08734.1"/>
    <property type="molecule type" value="Genomic_DNA"/>
</dbReference>
<protein>
    <recommendedName>
        <fullName evidence="4">threonine-phosphate decarboxylase</fullName>
        <ecNumber evidence="4">4.1.1.81</ecNumber>
    </recommendedName>
    <alternativeName>
        <fullName evidence="8">L-threonine-O-3-phosphate decarboxylase</fullName>
    </alternativeName>
</protein>
<dbReference type="AlphaFoldDB" id="A0A3M0CGK7"/>
<comment type="catalytic activity">
    <reaction evidence="9">
        <text>O-phospho-L-threonine + H(+) = (R)-1-aminopropan-2-yl phosphate + CO2</text>
        <dbReference type="Rhea" id="RHEA:11492"/>
        <dbReference type="ChEBI" id="CHEBI:15378"/>
        <dbReference type="ChEBI" id="CHEBI:16526"/>
        <dbReference type="ChEBI" id="CHEBI:58563"/>
        <dbReference type="ChEBI" id="CHEBI:58675"/>
        <dbReference type="EC" id="4.1.1.81"/>
    </reaction>
</comment>
<sequence length="355" mass="38558">MALPGLIPLTADDDGPAHGGDDAAAAAWPDAPRPLLDLSTGINPFGYPLPDLSDAMPCDDAWRRLPQRDAEIRLKQALVRYLDIPADSADTLVLAPGSQILINQVPYLFRPRRVSVLSPTYGEHAPAWRQAGHDVVTVTSLHDFNDFDSILVITNPNNPDGRIVERETLARIAARMRGRNGVLVMDEAFADTLPDIGMAGTVRELPVVVLRSFGKFFGLAGVRLGVLAAAPVAAAHMARRLGPWCVSGPALEIAARAYADAAWIAATRRHLVRAAKNLDTLLKRHGMEVTGGTSLFRYARHDRAAALRERLGARGILVRGFADRPDRLRFGLPADDNSTQRLSHAFKEIMANVDT</sequence>
<keyword evidence="6" id="KW-0663">Pyridoxal phosphate</keyword>
<dbReference type="PANTHER" id="PTHR42885">
    <property type="entry name" value="HISTIDINOL-PHOSPHATE AMINOTRANSFERASE-RELATED"/>
    <property type="match status" value="1"/>
</dbReference>
<comment type="cofactor">
    <cofactor evidence="1">
        <name>pyridoxal 5'-phosphate</name>
        <dbReference type="ChEBI" id="CHEBI:597326"/>
    </cofactor>
</comment>